<dbReference type="EMBL" id="VZRA01000004">
    <property type="protein sequence ID" value="KAB0668930.1"/>
    <property type="molecule type" value="Genomic_DNA"/>
</dbReference>
<protein>
    <submittedName>
        <fullName evidence="2">Uncharacterized protein</fullName>
    </submittedName>
</protein>
<evidence type="ECO:0000313" key="3">
    <source>
        <dbReference type="Proteomes" id="UP000798046"/>
    </source>
</evidence>
<evidence type="ECO:0000256" key="1">
    <source>
        <dbReference type="SAM" id="SignalP"/>
    </source>
</evidence>
<keyword evidence="1" id="KW-0732">Signal</keyword>
<reference evidence="2 3" key="1">
    <citation type="journal article" date="2020" name="Microorganisms">
        <title>Description of Three Novel Members in the Family Geobacteraceae, Oryzomonas japonicum gen. nov., sp. nov., Oryzomonas sagensis sp. nov., and Oryzomonas ruber sp. nov.</title>
        <authorList>
            <person name="Xu Z."/>
            <person name="Masuda Y."/>
            <person name="Hayakawa C."/>
            <person name="Ushijima N."/>
            <person name="Kawano K."/>
            <person name="Shiratori Y."/>
            <person name="Senoo K."/>
            <person name="Itoh H."/>
        </authorList>
    </citation>
    <scope>NUCLEOTIDE SEQUENCE [LARGE SCALE GENOMIC DNA]</scope>
    <source>
        <strain evidence="2 3">Red100</strain>
    </source>
</reference>
<dbReference type="RefSeq" id="WP_151157566.1">
    <property type="nucleotide sequence ID" value="NZ_VZRA01000004.1"/>
</dbReference>
<sequence length="562" mass="58650">MKSFLCALLFLLGLVGYANSSVTVLRPNGINTTKPDLATAATSADCAGKTVVVTSPLSAVQSNISSATVHGWPSDRTLEFRDGGSIGNTTKFVYSGDTSQWPTRQLFTGSGTVVINTDVIEVAWFPGTDASSKWAACAKGIQNTNGLSKVVRFSTPNSTDAWATTFTMSGFGVWGPRWRVDSPIIIDSPQQNTTILTPGGFVCTASIPWMWQIGTSTGANKVDYIHFPDKLSIEGNNGLCQRAGIMYGSSHMRIPYQEIYRTAGWLLQPTQNKQVSDVKFDFMDSGGLYGPILTLDGSAGANNSITDFVVDFINSTGFASGHAPNALVQMNSNYHGITIGKIVHRGLSSTGSVDATGSVVSLTNVGATAPGGAYYPPRYGINIGPITNGSSPIVAQAVITSDGSGGVANKFKGITIGAGSIVDGGALTADISLFYTDGAVVQGLTRERKLLISSDSIDTQVYGVQPADVIDAGSGTLINGKSGAGSNGIQTLSLVSSPTTWINTYNYDVDLSIIGGAVTGVTYTRGGTSVAYPTTSGVYRVSPGDNISFSYTTAPTVKIIGR</sequence>
<evidence type="ECO:0000313" key="2">
    <source>
        <dbReference type="EMBL" id="KAB0668930.1"/>
    </source>
</evidence>
<gene>
    <name evidence="2" type="ORF">F6V30_13920</name>
</gene>
<keyword evidence="3" id="KW-1185">Reference proteome</keyword>
<proteinExistence type="predicted"/>
<dbReference type="Proteomes" id="UP000798046">
    <property type="component" value="Unassembled WGS sequence"/>
</dbReference>
<organism evidence="2 3">
    <name type="scientific">Oryzomonas sagensis</name>
    <dbReference type="NCBI Taxonomy" id="2603857"/>
    <lineage>
        <taxon>Bacteria</taxon>
        <taxon>Pseudomonadati</taxon>
        <taxon>Thermodesulfobacteriota</taxon>
        <taxon>Desulfuromonadia</taxon>
        <taxon>Geobacterales</taxon>
        <taxon>Geobacteraceae</taxon>
        <taxon>Oryzomonas</taxon>
    </lineage>
</organism>
<comment type="caution">
    <text evidence="2">The sequence shown here is derived from an EMBL/GenBank/DDBJ whole genome shotgun (WGS) entry which is preliminary data.</text>
</comment>
<feature type="signal peptide" evidence="1">
    <location>
        <begin position="1"/>
        <end position="20"/>
    </location>
</feature>
<accession>A0ABQ6TL51</accession>
<name>A0ABQ6TL51_9BACT</name>
<feature type="chain" id="PRO_5046537702" evidence="1">
    <location>
        <begin position="21"/>
        <end position="562"/>
    </location>
</feature>